<evidence type="ECO:0000256" key="4">
    <source>
        <dbReference type="ARBA" id="ARBA00022679"/>
    </source>
</evidence>
<evidence type="ECO:0000313" key="13">
    <source>
        <dbReference type="Proteomes" id="UP000053477"/>
    </source>
</evidence>
<evidence type="ECO:0000256" key="10">
    <source>
        <dbReference type="SAM" id="MobiDB-lite"/>
    </source>
</evidence>
<keyword evidence="13" id="KW-1185">Reference proteome</keyword>
<protein>
    <submittedName>
        <fullName evidence="12">SIR2-domain-containing protein</fullName>
    </submittedName>
</protein>
<evidence type="ECO:0000259" key="11">
    <source>
        <dbReference type="PROSITE" id="PS50305"/>
    </source>
</evidence>
<evidence type="ECO:0000256" key="5">
    <source>
        <dbReference type="ARBA" id="ARBA00022723"/>
    </source>
</evidence>
<feature type="binding site" evidence="9">
    <location>
        <position position="327"/>
    </location>
    <ligand>
        <name>Zn(2+)</name>
        <dbReference type="ChEBI" id="CHEBI:29105"/>
    </ligand>
</feature>
<feature type="binding site" evidence="9">
    <location>
        <position position="324"/>
    </location>
    <ligand>
        <name>Zn(2+)</name>
        <dbReference type="ChEBI" id="CHEBI:29105"/>
    </ligand>
</feature>
<feature type="domain" description="Deacetylase sirtuin-type" evidence="11">
    <location>
        <begin position="188"/>
        <end position="482"/>
    </location>
</feature>
<dbReference type="InterPro" id="IPR026590">
    <property type="entry name" value="Ssirtuin_cat_dom"/>
</dbReference>
<dbReference type="GO" id="GO:0046970">
    <property type="term" value="F:histone H4K16 deacetylase activity, NAD-dependent"/>
    <property type="evidence" value="ECO:0007669"/>
    <property type="project" value="TreeGrafter"/>
</dbReference>
<comment type="similarity">
    <text evidence="3">Belongs to the sirtuin family. Class I subfamily.</text>
</comment>
<dbReference type="InterPro" id="IPR026591">
    <property type="entry name" value="Sirtuin_cat_small_dom_sf"/>
</dbReference>
<dbReference type="EMBL" id="KQ085889">
    <property type="protein sequence ID" value="KLO19092.1"/>
    <property type="molecule type" value="Genomic_DNA"/>
</dbReference>
<dbReference type="OrthoDB" id="420264at2759"/>
<dbReference type="InterPro" id="IPR029035">
    <property type="entry name" value="DHS-like_NAD/FAD-binding_dom"/>
</dbReference>
<keyword evidence="6 9" id="KW-0862">Zinc</keyword>
<keyword evidence="4" id="KW-0808">Transferase</keyword>
<dbReference type="SUPFAM" id="SSF52467">
    <property type="entry name" value="DHS-like NAD/FAD-binding domain"/>
    <property type="match status" value="1"/>
</dbReference>
<proteinExistence type="inferred from homology"/>
<organism evidence="12 13">
    <name type="scientific">Schizopora paradoxa</name>
    <dbReference type="NCBI Taxonomy" id="27342"/>
    <lineage>
        <taxon>Eukaryota</taxon>
        <taxon>Fungi</taxon>
        <taxon>Dikarya</taxon>
        <taxon>Basidiomycota</taxon>
        <taxon>Agaricomycotina</taxon>
        <taxon>Agaricomycetes</taxon>
        <taxon>Hymenochaetales</taxon>
        <taxon>Schizoporaceae</taxon>
        <taxon>Schizopora</taxon>
    </lineage>
</organism>
<dbReference type="GO" id="GO:0070403">
    <property type="term" value="F:NAD+ binding"/>
    <property type="evidence" value="ECO:0007669"/>
    <property type="project" value="InterPro"/>
</dbReference>
<dbReference type="Pfam" id="PF02146">
    <property type="entry name" value="SIR2"/>
    <property type="match status" value="1"/>
</dbReference>
<feature type="binding site" evidence="9">
    <location>
        <position position="351"/>
    </location>
    <ligand>
        <name>Zn(2+)</name>
        <dbReference type="ChEBI" id="CHEBI:29105"/>
    </ligand>
</feature>
<dbReference type="GO" id="GO:0046872">
    <property type="term" value="F:metal ion binding"/>
    <property type="evidence" value="ECO:0007669"/>
    <property type="project" value="UniProtKB-KW"/>
</dbReference>
<dbReference type="PANTHER" id="PTHR11085:SF9">
    <property type="entry name" value="NAD-DEPENDENT PROTEIN DEACETYLASE SIRTUIN-1"/>
    <property type="match status" value="1"/>
</dbReference>
<feature type="active site" description="Proton acceptor" evidence="9">
    <location>
        <position position="316"/>
    </location>
</feature>
<dbReference type="GO" id="GO:0005739">
    <property type="term" value="C:mitochondrion"/>
    <property type="evidence" value="ECO:0007669"/>
    <property type="project" value="UniProtKB-SubCell"/>
</dbReference>
<evidence type="ECO:0000256" key="6">
    <source>
        <dbReference type="ARBA" id="ARBA00022833"/>
    </source>
</evidence>
<dbReference type="FunCoup" id="A0A0H2S4L0">
    <property type="interactions" value="251"/>
</dbReference>
<reference evidence="12 13" key="1">
    <citation type="submission" date="2015-04" db="EMBL/GenBank/DDBJ databases">
        <title>Complete genome sequence of Schizopora paradoxa KUC8140, a cosmopolitan wood degrader in East Asia.</title>
        <authorList>
            <consortium name="DOE Joint Genome Institute"/>
            <person name="Min B."/>
            <person name="Park H."/>
            <person name="Jang Y."/>
            <person name="Kim J.-J."/>
            <person name="Kim K.H."/>
            <person name="Pangilinan J."/>
            <person name="Lipzen A."/>
            <person name="Riley R."/>
            <person name="Grigoriev I.V."/>
            <person name="Spatafora J.W."/>
            <person name="Choi I.-G."/>
        </authorList>
    </citation>
    <scope>NUCLEOTIDE SEQUENCE [LARGE SCALE GENOMIC DNA]</scope>
    <source>
        <strain evidence="12 13">KUC8140</strain>
    </source>
</reference>
<dbReference type="InterPro" id="IPR050134">
    <property type="entry name" value="NAD-dep_sirtuin_deacylases"/>
</dbReference>
<sequence>MTSTTFGIFSSPLSSAESDSLTDIEDVPDIRLDADAIKSVPLPTLSMNGNAMPSLLPAVEELNKDNIDLSLDVDSDIEDALSEGLLSNDASEMDEDEALRREREVEELLKEKLEAWTESEIDEMMFFLKEEGMVEWLNKYIVERRIPVKKLIYAFPVLLSKKRLEMSDVALLPVLKAAMVRELRRRERLQQYSTLDDALFLLRRAQRIIVLTGAGISVSCGIPDFRSRNGLYAMLQESGLYGLDDPQQMFDITYFKEHPNVFYSFAHQIYPSNFKPSPCHRFIKALEDREKLLRNYTQNIDTLETLTGIKRVLQCHGSFATASCINCRTKVIGTDIKDDIMAKRIPLCKICNEASKQAEKPKKLKKKKKKKRTDGWESDVDEDMIPSYPPGIMKPDITFFGEKLTDDFDDKLMEDRKLTDLLLVIGTSLKVAPVAEILTHVPHSIPQIVINKTPIRHINPDIMLLGDADDIVKYLSDRLGWDIAQLSTSEGTLRNSRKRSSDLLTNKSKPRRVADSHIWLFEGAEGGKFVESIEAHYKERLAATPPSRRTSAANSRATSVSASKTPSIRSQSTESDNRSVKRMKSR</sequence>
<name>A0A0H2S4L0_9AGAM</name>
<dbReference type="Gene3D" id="3.40.50.1220">
    <property type="entry name" value="TPP-binding domain"/>
    <property type="match status" value="1"/>
</dbReference>
<feature type="compositionally biased region" description="Low complexity" evidence="10">
    <location>
        <begin position="10"/>
        <end position="19"/>
    </location>
</feature>
<feature type="region of interest" description="Disordered" evidence="10">
    <location>
        <begin position="1"/>
        <end position="20"/>
    </location>
</feature>
<dbReference type="AlphaFoldDB" id="A0A0H2S4L0"/>
<dbReference type="STRING" id="27342.A0A0H2S4L0"/>
<comment type="subcellular location">
    <subcellularLocation>
        <location evidence="2">Mitochondrion</location>
    </subcellularLocation>
</comment>
<evidence type="ECO:0000256" key="2">
    <source>
        <dbReference type="ARBA" id="ARBA00004173"/>
    </source>
</evidence>
<dbReference type="Proteomes" id="UP000053477">
    <property type="component" value="Unassembled WGS sequence"/>
</dbReference>
<evidence type="ECO:0000256" key="3">
    <source>
        <dbReference type="ARBA" id="ARBA00006924"/>
    </source>
</evidence>
<keyword evidence="7" id="KW-0520">NAD</keyword>
<evidence type="ECO:0000313" key="12">
    <source>
        <dbReference type="EMBL" id="KLO19092.1"/>
    </source>
</evidence>
<dbReference type="InterPro" id="IPR003000">
    <property type="entry name" value="Sirtuin"/>
</dbReference>
<feature type="region of interest" description="Disordered" evidence="10">
    <location>
        <begin position="359"/>
        <end position="380"/>
    </location>
</feature>
<evidence type="ECO:0000256" key="1">
    <source>
        <dbReference type="ARBA" id="ARBA00001947"/>
    </source>
</evidence>
<feature type="binding site" evidence="9">
    <location>
        <position position="348"/>
    </location>
    <ligand>
        <name>Zn(2+)</name>
        <dbReference type="ChEBI" id="CHEBI:29105"/>
    </ligand>
</feature>
<feature type="compositionally biased region" description="Basic residues" evidence="10">
    <location>
        <begin position="362"/>
        <end position="372"/>
    </location>
</feature>
<dbReference type="PROSITE" id="PS50305">
    <property type="entry name" value="SIRTUIN"/>
    <property type="match status" value="1"/>
</dbReference>
<keyword evidence="8" id="KW-0496">Mitochondrion</keyword>
<dbReference type="Gene3D" id="3.30.1600.10">
    <property type="entry name" value="SIR2/SIRT2 'Small Domain"/>
    <property type="match status" value="1"/>
</dbReference>
<feature type="region of interest" description="Disordered" evidence="10">
    <location>
        <begin position="542"/>
        <end position="586"/>
    </location>
</feature>
<accession>A0A0H2S4L0</accession>
<keyword evidence="5 9" id="KW-0479">Metal-binding</keyword>
<comment type="cofactor">
    <cofactor evidence="1">
        <name>Zn(2+)</name>
        <dbReference type="ChEBI" id="CHEBI:29105"/>
    </cofactor>
</comment>
<evidence type="ECO:0000256" key="7">
    <source>
        <dbReference type="ARBA" id="ARBA00023027"/>
    </source>
</evidence>
<dbReference type="GO" id="GO:0005634">
    <property type="term" value="C:nucleus"/>
    <property type="evidence" value="ECO:0007669"/>
    <property type="project" value="TreeGrafter"/>
</dbReference>
<gene>
    <name evidence="12" type="ORF">SCHPADRAFT_918787</name>
</gene>
<dbReference type="PANTHER" id="PTHR11085">
    <property type="entry name" value="NAD-DEPENDENT PROTEIN DEACYLASE SIRTUIN-5, MITOCHONDRIAL-RELATED"/>
    <property type="match status" value="1"/>
</dbReference>
<evidence type="ECO:0000256" key="9">
    <source>
        <dbReference type="PROSITE-ProRule" id="PRU00236"/>
    </source>
</evidence>
<evidence type="ECO:0000256" key="8">
    <source>
        <dbReference type="ARBA" id="ARBA00023128"/>
    </source>
</evidence>
<dbReference type="InParanoid" id="A0A0H2S4L0"/>
<feature type="compositionally biased region" description="Polar residues" evidence="10">
    <location>
        <begin position="547"/>
        <end position="574"/>
    </location>
</feature>